<evidence type="ECO:0008006" key="3">
    <source>
        <dbReference type="Google" id="ProtNLM"/>
    </source>
</evidence>
<dbReference type="Proteomes" id="UP000003560">
    <property type="component" value="Unassembled WGS sequence"/>
</dbReference>
<gene>
    <name evidence="1" type="ORF">COLSTE_01683</name>
</gene>
<reference evidence="1 2" key="1">
    <citation type="submission" date="2008-10" db="EMBL/GenBank/DDBJ databases">
        <title>Draft genome sequence of Collinsella stercoris (DSM 13279).</title>
        <authorList>
            <person name="Sudarsanam P."/>
            <person name="Ley R."/>
            <person name="Guruge J."/>
            <person name="Turnbaugh P.J."/>
            <person name="Mahowald M."/>
            <person name="Liep D."/>
            <person name="Gordon J."/>
        </authorList>
    </citation>
    <scope>NUCLEOTIDE SEQUENCE [LARGE SCALE GENOMIC DNA]</scope>
    <source>
        <strain evidence="1 2">DSM 13279</strain>
    </source>
</reference>
<accession>B6GC64</accession>
<dbReference type="HOGENOM" id="CLU_2408177_0_0_11"/>
<reference evidence="1 2" key="2">
    <citation type="submission" date="2008-10" db="EMBL/GenBank/DDBJ databases">
        <authorList>
            <person name="Fulton L."/>
            <person name="Clifton S."/>
            <person name="Fulton B."/>
            <person name="Xu J."/>
            <person name="Minx P."/>
            <person name="Pepin K.H."/>
            <person name="Johnson M."/>
            <person name="Thiruvilangam P."/>
            <person name="Bhonagiri V."/>
            <person name="Nash W.E."/>
            <person name="Mardis E.R."/>
            <person name="Wilson R.K."/>
        </authorList>
    </citation>
    <scope>NUCLEOTIDE SEQUENCE [LARGE SCALE GENOMIC DNA]</scope>
    <source>
        <strain evidence="1 2">DSM 13279</strain>
    </source>
</reference>
<evidence type="ECO:0000313" key="2">
    <source>
        <dbReference type="Proteomes" id="UP000003560"/>
    </source>
</evidence>
<proteinExistence type="predicted"/>
<name>B6GC64_9ACTN</name>
<protein>
    <recommendedName>
        <fullName evidence="3">ROK family protein</fullName>
    </recommendedName>
</protein>
<organism evidence="1 2">
    <name type="scientific">Collinsella stercoris DSM 13279</name>
    <dbReference type="NCBI Taxonomy" id="445975"/>
    <lineage>
        <taxon>Bacteria</taxon>
        <taxon>Bacillati</taxon>
        <taxon>Actinomycetota</taxon>
        <taxon>Coriobacteriia</taxon>
        <taxon>Coriobacteriales</taxon>
        <taxon>Coriobacteriaceae</taxon>
        <taxon>Collinsella</taxon>
    </lineage>
</organism>
<sequence>MRGESDMRLAVFDVGGTAIKYAAMTDGEMDGKGEVPTPATCSGDFLAAIEGVLDALRAGMARLHETDLCYRFPPSIARGPQPHLSIWCPPSF</sequence>
<dbReference type="EMBL" id="ABXJ01000091">
    <property type="protein sequence ID" value="EEA90130.1"/>
    <property type="molecule type" value="Genomic_DNA"/>
</dbReference>
<keyword evidence="2" id="KW-1185">Reference proteome</keyword>
<dbReference type="Gene3D" id="3.30.420.40">
    <property type="match status" value="1"/>
</dbReference>
<evidence type="ECO:0000313" key="1">
    <source>
        <dbReference type="EMBL" id="EEA90130.1"/>
    </source>
</evidence>
<dbReference type="AlphaFoldDB" id="B6GC64"/>
<comment type="caution">
    <text evidence="1">The sequence shown here is derived from an EMBL/GenBank/DDBJ whole genome shotgun (WGS) entry which is preliminary data.</text>
</comment>